<evidence type="ECO:0000313" key="5">
    <source>
        <dbReference type="Proteomes" id="UP000619260"/>
    </source>
</evidence>
<dbReference type="InterPro" id="IPR016181">
    <property type="entry name" value="Acyl_CoA_acyltransferase"/>
</dbReference>
<dbReference type="AlphaFoldDB" id="A0A8J4DP03"/>
<keyword evidence="2" id="KW-0012">Acyltransferase</keyword>
<dbReference type="GO" id="GO:0016747">
    <property type="term" value="F:acyltransferase activity, transferring groups other than amino-acyl groups"/>
    <property type="evidence" value="ECO:0007669"/>
    <property type="project" value="InterPro"/>
</dbReference>
<gene>
    <name evidence="4" type="ORF">Val02_18950</name>
</gene>
<organism evidence="4 5">
    <name type="scientific">Virgisporangium aliadipatigenens</name>
    <dbReference type="NCBI Taxonomy" id="741659"/>
    <lineage>
        <taxon>Bacteria</taxon>
        <taxon>Bacillati</taxon>
        <taxon>Actinomycetota</taxon>
        <taxon>Actinomycetes</taxon>
        <taxon>Micromonosporales</taxon>
        <taxon>Micromonosporaceae</taxon>
        <taxon>Virgisporangium</taxon>
    </lineage>
</organism>
<evidence type="ECO:0000259" key="3">
    <source>
        <dbReference type="PROSITE" id="PS51186"/>
    </source>
</evidence>
<proteinExistence type="predicted"/>
<dbReference type="Gene3D" id="3.40.630.30">
    <property type="match status" value="1"/>
</dbReference>
<name>A0A8J4DP03_9ACTN</name>
<protein>
    <recommendedName>
        <fullName evidence="3">N-acetyltransferase domain-containing protein</fullName>
    </recommendedName>
</protein>
<dbReference type="CDD" id="cd04301">
    <property type="entry name" value="NAT_SF"/>
    <property type="match status" value="1"/>
</dbReference>
<comment type="caution">
    <text evidence="4">The sequence shown here is derived from an EMBL/GenBank/DDBJ whole genome shotgun (WGS) entry which is preliminary data.</text>
</comment>
<dbReference type="PROSITE" id="PS51186">
    <property type="entry name" value="GNAT"/>
    <property type="match status" value="1"/>
</dbReference>
<reference evidence="4" key="1">
    <citation type="submission" date="2021-01" db="EMBL/GenBank/DDBJ databases">
        <title>Whole genome shotgun sequence of Virgisporangium aliadipatigenens NBRC 105644.</title>
        <authorList>
            <person name="Komaki H."/>
            <person name="Tamura T."/>
        </authorList>
    </citation>
    <scope>NUCLEOTIDE SEQUENCE</scope>
    <source>
        <strain evidence="4">NBRC 105644</strain>
    </source>
</reference>
<accession>A0A8J4DP03</accession>
<dbReference type="Pfam" id="PF00583">
    <property type="entry name" value="Acetyltransf_1"/>
    <property type="match status" value="1"/>
</dbReference>
<dbReference type="InterPro" id="IPR050832">
    <property type="entry name" value="Bact_Acetyltransf"/>
</dbReference>
<evidence type="ECO:0000256" key="1">
    <source>
        <dbReference type="ARBA" id="ARBA00022679"/>
    </source>
</evidence>
<keyword evidence="1" id="KW-0808">Transferase</keyword>
<evidence type="ECO:0000313" key="4">
    <source>
        <dbReference type="EMBL" id="GIJ45009.1"/>
    </source>
</evidence>
<dbReference type="EMBL" id="BOPF01000006">
    <property type="protein sequence ID" value="GIJ45009.1"/>
    <property type="molecule type" value="Genomic_DNA"/>
</dbReference>
<dbReference type="Proteomes" id="UP000619260">
    <property type="component" value="Unassembled WGS sequence"/>
</dbReference>
<evidence type="ECO:0000256" key="2">
    <source>
        <dbReference type="ARBA" id="ARBA00023315"/>
    </source>
</evidence>
<dbReference type="SUPFAM" id="SSF55729">
    <property type="entry name" value="Acyl-CoA N-acyltransferases (Nat)"/>
    <property type="match status" value="1"/>
</dbReference>
<dbReference type="InterPro" id="IPR000182">
    <property type="entry name" value="GNAT_dom"/>
</dbReference>
<dbReference type="PANTHER" id="PTHR43877">
    <property type="entry name" value="AMINOALKYLPHOSPHONATE N-ACETYLTRANSFERASE-RELATED-RELATED"/>
    <property type="match status" value="1"/>
</dbReference>
<sequence>MCLLADRPDLIAPVGLLRWREWGRHPEQDDPEFWIGTTREEAGRDGLPFTVVAVDADGAAVGVVGLGEFDHAELRAHSPWVMGMVVEPARREKNIGRTLMAELEARAARLGYRQLWVSTEIAAGFYERCGWERVGTAQVTEGPVELLTKRL</sequence>
<keyword evidence="5" id="KW-1185">Reference proteome</keyword>
<feature type="domain" description="N-acetyltransferase" evidence="3">
    <location>
        <begin position="1"/>
        <end position="151"/>
    </location>
</feature>